<dbReference type="GO" id="GO:0008233">
    <property type="term" value="F:peptidase activity"/>
    <property type="evidence" value="ECO:0007669"/>
    <property type="project" value="InterPro"/>
</dbReference>
<evidence type="ECO:0000313" key="3">
    <source>
        <dbReference type="EMBL" id="KAG6571583.1"/>
    </source>
</evidence>
<keyword evidence="4" id="KW-1185">Reference proteome</keyword>
<dbReference type="Proteomes" id="UP000685013">
    <property type="component" value="Chromosome 19"/>
</dbReference>
<evidence type="ECO:0000259" key="2">
    <source>
        <dbReference type="Pfam" id="PF05903"/>
    </source>
</evidence>
<name>A0AAV6LWB3_9ROSI</name>
<accession>A0AAV6LWB3</accession>
<dbReference type="EMBL" id="JAGKQH010000019">
    <property type="protein sequence ID" value="KAG6571583.1"/>
    <property type="molecule type" value="Genomic_DNA"/>
</dbReference>
<comment type="caution">
    <text evidence="3">The sequence shown here is derived from an EMBL/GenBank/DDBJ whole genome shotgun (WGS) entry which is preliminary data.</text>
</comment>
<feature type="region of interest" description="Disordered" evidence="1">
    <location>
        <begin position="80"/>
        <end position="103"/>
    </location>
</feature>
<evidence type="ECO:0000256" key="1">
    <source>
        <dbReference type="SAM" id="MobiDB-lite"/>
    </source>
</evidence>
<sequence length="103" mass="11122">MLFVFATSQCKESHRVVLNLYDLSRGSARQFLTTLLGKPIKGICLLGHDCNNFSNEVDQPLVGSTIPEYILQLPSEVSSSPVGRLVQSQNNVKIGGSPESSTG</sequence>
<feature type="domain" description="PPPDE" evidence="2">
    <location>
        <begin position="45"/>
        <end position="88"/>
    </location>
</feature>
<dbReference type="AlphaFoldDB" id="A0AAV6LWB3"/>
<reference evidence="3 4" key="1">
    <citation type="journal article" date="2021" name="Hortic Res">
        <title>The domestication of Cucurbita argyrosperma as revealed by the genome of its wild relative.</title>
        <authorList>
            <person name="Barrera-Redondo J."/>
            <person name="Sanchez-de la Vega G."/>
            <person name="Aguirre-Liguori J.A."/>
            <person name="Castellanos-Morales G."/>
            <person name="Gutierrez-Guerrero Y.T."/>
            <person name="Aguirre-Dugua X."/>
            <person name="Aguirre-Planter E."/>
            <person name="Tenaillon M.I."/>
            <person name="Lira-Saade R."/>
            <person name="Eguiarte L.E."/>
        </authorList>
    </citation>
    <scope>NUCLEOTIDE SEQUENCE [LARGE SCALE GENOMIC DNA]</scope>
    <source>
        <strain evidence="3">JBR-2021</strain>
    </source>
</reference>
<feature type="non-terminal residue" evidence="3">
    <location>
        <position position="1"/>
    </location>
</feature>
<gene>
    <name evidence="3" type="primary">desi1</name>
    <name evidence="3" type="ORF">SDJN03_28311</name>
</gene>
<evidence type="ECO:0000313" key="4">
    <source>
        <dbReference type="Proteomes" id="UP000685013"/>
    </source>
</evidence>
<organism evidence="3 4">
    <name type="scientific">Cucurbita argyrosperma subsp. sororia</name>
    <dbReference type="NCBI Taxonomy" id="37648"/>
    <lineage>
        <taxon>Eukaryota</taxon>
        <taxon>Viridiplantae</taxon>
        <taxon>Streptophyta</taxon>
        <taxon>Embryophyta</taxon>
        <taxon>Tracheophyta</taxon>
        <taxon>Spermatophyta</taxon>
        <taxon>Magnoliopsida</taxon>
        <taxon>eudicotyledons</taxon>
        <taxon>Gunneridae</taxon>
        <taxon>Pentapetalae</taxon>
        <taxon>rosids</taxon>
        <taxon>fabids</taxon>
        <taxon>Cucurbitales</taxon>
        <taxon>Cucurbitaceae</taxon>
        <taxon>Cucurbiteae</taxon>
        <taxon>Cucurbita</taxon>
    </lineage>
</organism>
<proteinExistence type="predicted"/>
<protein>
    <submittedName>
        <fullName evidence="3">Desumoylating isopeptidase 1</fullName>
    </submittedName>
</protein>
<dbReference type="InterPro" id="IPR008580">
    <property type="entry name" value="PPPDE_dom"/>
</dbReference>
<dbReference type="Pfam" id="PF05903">
    <property type="entry name" value="Peptidase_C97"/>
    <property type="match status" value="1"/>
</dbReference>